<dbReference type="RefSeq" id="WP_377068572.1">
    <property type="nucleotide sequence ID" value="NZ_JBHMEC010000011.1"/>
</dbReference>
<protein>
    <submittedName>
        <fullName evidence="2">Helix-turn-helix domain-containing protein</fullName>
    </submittedName>
</protein>
<dbReference type="Proteomes" id="UP001589670">
    <property type="component" value="Unassembled WGS sequence"/>
</dbReference>
<dbReference type="EMBL" id="JBHMEC010000011">
    <property type="protein sequence ID" value="MFB9149548.1"/>
    <property type="molecule type" value="Genomic_DNA"/>
</dbReference>
<keyword evidence="3" id="KW-1185">Reference proteome</keyword>
<feature type="region of interest" description="Disordered" evidence="1">
    <location>
        <begin position="97"/>
        <end position="149"/>
    </location>
</feature>
<comment type="caution">
    <text evidence="2">The sequence shown here is derived from an EMBL/GenBank/DDBJ whole genome shotgun (WGS) entry which is preliminary data.</text>
</comment>
<reference evidence="2 3" key="1">
    <citation type="submission" date="2024-09" db="EMBL/GenBank/DDBJ databases">
        <authorList>
            <person name="Sun Q."/>
            <person name="Mori K."/>
        </authorList>
    </citation>
    <scope>NUCLEOTIDE SEQUENCE [LARGE SCALE GENOMIC DNA]</scope>
    <source>
        <strain evidence="2 3">CECT 9424</strain>
    </source>
</reference>
<sequence length="310" mass="32953">MSNVAAGLVQRRRTGGPSTKAVLTFMATCASDDGSGIWTSKTNMAADLEMSKRTVQRAVQDLCDAGLVSECGRKKCRNGYTVEYRIDLAAVEKLPLTREEKAGNQPGSTGDTVTPVRSPDTTSRGDTLSPVTPCHPTGDTVTPQGVTQCHPNSTGIVPESIAAVPAAQQLDMGGGDDPDIPDIVARFLAAYPRAGDAGKVEAGLRAAIASGVDPETVIAAARAHAHEQKGNAQRYIAYPENWLDRRGWERHTARLQNTGHDPDARLRSAAELIESGNPALCRHVTAVTARELLHRGMVTAEQCRAAEVQP</sequence>
<organism evidence="2 3">
    <name type="scientific">Roseovarius ramblicola</name>
    <dbReference type="NCBI Taxonomy" id="2022336"/>
    <lineage>
        <taxon>Bacteria</taxon>
        <taxon>Pseudomonadati</taxon>
        <taxon>Pseudomonadota</taxon>
        <taxon>Alphaproteobacteria</taxon>
        <taxon>Rhodobacterales</taxon>
        <taxon>Roseobacteraceae</taxon>
        <taxon>Roseovarius</taxon>
    </lineage>
</organism>
<evidence type="ECO:0000256" key="1">
    <source>
        <dbReference type="SAM" id="MobiDB-lite"/>
    </source>
</evidence>
<accession>A0ABV5HZ57</accession>
<proteinExistence type="predicted"/>
<dbReference type="Pfam" id="PF13730">
    <property type="entry name" value="HTH_36"/>
    <property type="match status" value="1"/>
</dbReference>
<feature type="compositionally biased region" description="Polar residues" evidence="1">
    <location>
        <begin position="139"/>
        <end position="149"/>
    </location>
</feature>
<gene>
    <name evidence="2" type="ORF">ACFFU4_07260</name>
</gene>
<name>A0ABV5HZ57_9RHOB</name>
<evidence type="ECO:0000313" key="2">
    <source>
        <dbReference type="EMBL" id="MFB9149548.1"/>
    </source>
</evidence>
<feature type="compositionally biased region" description="Polar residues" evidence="1">
    <location>
        <begin position="119"/>
        <end position="130"/>
    </location>
</feature>
<evidence type="ECO:0000313" key="3">
    <source>
        <dbReference type="Proteomes" id="UP001589670"/>
    </source>
</evidence>